<keyword evidence="3" id="KW-1185">Reference proteome</keyword>
<gene>
    <name evidence="2" type="ORF">HEB94_009072</name>
</gene>
<proteinExistence type="predicted"/>
<evidence type="ECO:0000256" key="1">
    <source>
        <dbReference type="SAM" id="MobiDB-lite"/>
    </source>
</evidence>
<evidence type="ECO:0000313" key="3">
    <source>
        <dbReference type="Proteomes" id="UP000638648"/>
    </source>
</evidence>
<reference evidence="2" key="1">
    <citation type="submission" date="2020-10" db="EMBL/GenBank/DDBJ databases">
        <title>Sequencing the genomes of 1000 actinobacteria strains.</title>
        <authorList>
            <person name="Klenk H.-P."/>
        </authorList>
    </citation>
    <scope>NUCLEOTIDE SEQUENCE</scope>
    <source>
        <strain evidence="2">DSM 45354</strain>
    </source>
</reference>
<evidence type="ECO:0000313" key="2">
    <source>
        <dbReference type="EMBL" id="MBE1612224.1"/>
    </source>
</evidence>
<accession>A0A927N512</accession>
<organism evidence="2 3">
    <name type="scientific">Actinopolymorpha pittospori</name>
    <dbReference type="NCBI Taxonomy" id="648752"/>
    <lineage>
        <taxon>Bacteria</taxon>
        <taxon>Bacillati</taxon>
        <taxon>Actinomycetota</taxon>
        <taxon>Actinomycetes</taxon>
        <taxon>Propionibacteriales</taxon>
        <taxon>Actinopolymorphaceae</taxon>
        <taxon>Actinopolymorpha</taxon>
    </lineage>
</organism>
<comment type="caution">
    <text evidence="2">The sequence shown here is derived from an EMBL/GenBank/DDBJ whole genome shotgun (WGS) entry which is preliminary data.</text>
</comment>
<dbReference type="EMBL" id="JADBEM010000001">
    <property type="protein sequence ID" value="MBE1612224.1"/>
    <property type="molecule type" value="Genomic_DNA"/>
</dbReference>
<name>A0A927N512_9ACTN</name>
<sequence length="48" mass="5846">MASLSDRIRAFLRSPKGQQLSQKAHDQLRKPENQRRLRQLMQKYSRRH</sequence>
<feature type="compositionally biased region" description="Basic and acidic residues" evidence="1">
    <location>
        <begin position="23"/>
        <end position="35"/>
    </location>
</feature>
<dbReference type="Proteomes" id="UP000638648">
    <property type="component" value="Unassembled WGS sequence"/>
</dbReference>
<feature type="region of interest" description="Disordered" evidence="1">
    <location>
        <begin position="10"/>
        <end position="36"/>
    </location>
</feature>
<protein>
    <submittedName>
        <fullName evidence="2">Uncharacterized protein</fullName>
    </submittedName>
</protein>
<dbReference type="AlphaFoldDB" id="A0A927N512"/>